<organism evidence="4 5">
    <name type="scientific">Brevibacillus panacihumi</name>
    <dbReference type="NCBI Taxonomy" id="497735"/>
    <lineage>
        <taxon>Bacteria</taxon>
        <taxon>Bacillati</taxon>
        <taxon>Bacillota</taxon>
        <taxon>Bacilli</taxon>
        <taxon>Bacillales</taxon>
        <taxon>Paenibacillaceae</taxon>
        <taxon>Brevibacillus</taxon>
    </lineage>
</organism>
<evidence type="ECO:0000313" key="4">
    <source>
        <dbReference type="EMBL" id="RNB76714.1"/>
    </source>
</evidence>
<name>A0A3M8CM17_9BACL</name>
<reference evidence="4 5" key="1">
    <citation type="submission" date="2018-10" db="EMBL/GenBank/DDBJ databases">
        <title>Phylogenomics of Brevibacillus.</title>
        <authorList>
            <person name="Dunlap C."/>
        </authorList>
    </citation>
    <scope>NUCLEOTIDE SEQUENCE [LARGE SCALE GENOMIC DNA]</scope>
    <source>
        <strain evidence="4 5">JCM 15085</strain>
    </source>
</reference>
<dbReference type="AlphaFoldDB" id="A0A3M8CM17"/>
<dbReference type="RefSeq" id="WP_122914363.1">
    <property type="nucleotide sequence ID" value="NZ_RHHT01000035.1"/>
</dbReference>
<dbReference type="Proteomes" id="UP000281915">
    <property type="component" value="Unassembled WGS sequence"/>
</dbReference>
<dbReference type="PANTHER" id="PTHR33392:SF6">
    <property type="entry name" value="POLYISOPRENYL-TEICHOIC ACID--PEPTIDOGLYCAN TEICHOIC ACID TRANSFERASE TAGU"/>
    <property type="match status" value="1"/>
</dbReference>
<gene>
    <name evidence="4" type="ORF">EDM58_16925</name>
</gene>
<evidence type="ECO:0000256" key="2">
    <source>
        <dbReference type="SAM" id="MobiDB-lite"/>
    </source>
</evidence>
<comment type="caution">
    <text evidence="4">The sequence shown here is derived from an EMBL/GenBank/DDBJ whole genome shotgun (WGS) entry which is preliminary data.</text>
</comment>
<dbReference type="InterPro" id="IPR004474">
    <property type="entry name" value="LytR_CpsA_psr"/>
</dbReference>
<feature type="domain" description="Cell envelope-related transcriptional attenuator" evidence="3">
    <location>
        <begin position="87"/>
        <end position="230"/>
    </location>
</feature>
<dbReference type="NCBIfam" id="TIGR00350">
    <property type="entry name" value="lytR_cpsA_psr"/>
    <property type="match status" value="1"/>
</dbReference>
<dbReference type="PANTHER" id="PTHR33392">
    <property type="entry name" value="POLYISOPRENYL-TEICHOIC ACID--PEPTIDOGLYCAN TEICHOIC ACID TRANSFERASE TAGU"/>
    <property type="match status" value="1"/>
</dbReference>
<evidence type="ECO:0000313" key="5">
    <source>
        <dbReference type="Proteomes" id="UP000281915"/>
    </source>
</evidence>
<dbReference type="Gene3D" id="3.40.630.190">
    <property type="entry name" value="LCP protein"/>
    <property type="match status" value="1"/>
</dbReference>
<protein>
    <submittedName>
        <fullName evidence="4">LytR family transcriptional regulator</fullName>
    </submittedName>
</protein>
<accession>A0A3M8CM17</accession>
<dbReference type="Pfam" id="PF03816">
    <property type="entry name" value="LytR_cpsA_psr"/>
    <property type="match status" value="1"/>
</dbReference>
<comment type="similarity">
    <text evidence="1">Belongs to the LytR/CpsA/Psr (LCP) family.</text>
</comment>
<feature type="compositionally biased region" description="Basic and acidic residues" evidence="2">
    <location>
        <begin position="52"/>
        <end position="67"/>
    </location>
</feature>
<evidence type="ECO:0000259" key="3">
    <source>
        <dbReference type="Pfam" id="PF03816"/>
    </source>
</evidence>
<dbReference type="EMBL" id="RHHT01000035">
    <property type="protein sequence ID" value="RNB76714.1"/>
    <property type="molecule type" value="Genomic_DNA"/>
</dbReference>
<evidence type="ECO:0000256" key="1">
    <source>
        <dbReference type="ARBA" id="ARBA00006068"/>
    </source>
</evidence>
<dbReference type="InterPro" id="IPR050922">
    <property type="entry name" value="LytR/CpsA/Psr_CW_biosynth"/>
</dbReference>
<sequence length="329" mass="37246">MKRLRLIIIGLLLLSLGGTTWYVYQLFERVQQTAKSIYEPLPPPPVPSVTAEKTEKPKPEEPKQEEAKRPLKLLLFGVDKRGNDPGRSDTLIFLAIHPGKKETLMFNIPRDTRTFIADSDKEDKINHAYSKGGIPATVRTVERFLDIPVDYYVKVEMEGFAAIVDSLGGIAVDNAFAFDYEGYHFPKGLIALDGEKALAYARMRYEDPEGDFGRNKRQQLILRELMSKAKQISTVGKMDDILANIGNSFKTNLTLNDMQELMLNYRSSLDHLEIQRLQGEGGMHQGVYYYFVSAQERLRIKQEIERFVGEPGPSVTIQAEKKETEGVGI</sequence>
<proteinExistence type="inferred from homology"/>
<feature type="region of interest" description="Disordered" evidence="2">
    <location>
        <begin position="37"/>
        <end position="67"/>
    </location>
</feature>